<dbReference type="InterPro" id="IPR004358">
    <property type="entry name" value="Sig_transdc_His_kin-like_C"/>
</dbReference>
<sequence length="478" mass="53864">MLFVWIALWIVALILLLADPRSPVNRRLGAVCLSGGAGALASTLADVFIPYLHANRPHERLEELLYAVQAGSSLFCYYGLPYFYLLFAMAYNPSERLRRWRRRIELALLLPILLCLLFTPPYNEYHPITYSIVVWWAIPYFLAATFIFVTKKFRHYSLSHTHWVICLAVLPPVLFTMTVSYVLPSFGIFKMWKYNTWLVGIAVFVFLIGLFSYGFMGLRVLIDRRRLDSTLRAVTSGTAILHHAIKNDVGKMRLFTEKMKAYADSTGQAELAEDIQVVQQASRHIQEMIARVHRRTEDLEIQPSEVRLDELLQGTLKPYEPLLGSIKLHLNVAEGWRCTIDSAQVGEAINNLVSNAIEAMNGAGQLFVSLREGKKELTVEVRDTGDGMDKAQAAKALEPFYTTKSGKEANFGLGLPYAYHVMRKHGGYLQIRSKQGIGTRVYLIFPKSNVNAVHVAAPPKKRPAEGSEAHGTRSGMDN</sequence>
<keyword evidence="5 11" id="KW-0418">Kinase</keyword>
<feature type="transmembrane region" description="Helical" evidence="9">
    <location>
        <begin position="161"/>
        <end position="184"/>
    </location>
</feature>
<evidence type="ECO:0000256" key="8">
    <source>
        <dbReference type="SAM" id="MobiDB-lite"/>
    </source>
</evidence>
<dbReference type="PROSITE" id="PS50109">
    <property type="entry name" value="HIS_KIN"/>
    <property type="match status" value="1"/>
</dbReference>
<evidence type="ECO:0000256" key="2">
    <source>
        <dbReference type="ARBA" id="ARBA00012438"/>
    </source>
</evidence>
<keyword evidence="9" id="KW-0812">Transmembrane</keyword>
<dbReference type="EMBL" id="JBHSED010000001">
    <property type="protein sequence ID" value="MFC4301869.1"/>
    <property type="molecule type" value="Genomic_DNA"/>
</dbReference>
<evidence type="ECO:0000256" key="7">
    <source>
        <dbReference type="ARBA" id="ARBA00023012"/>
    </source>
</evidence>
<keyword evidence="12" id="KW-1185">Reference proteome</keyword>
<feature type="domain" description="Histidine kinase" evidence="10">
    <location>
        <begin position="240"/>
        <end position="449"/>
    </location>
</feature>
<dbReference type="SUPFAM" id="SSF55874">
    <property type="entry name" value="ATPase domain of HSP90 chaperone/DNA topoisomerase II/histidine kinase"/>
    <property type="match status" value="1"/>
</dbReference>
<evidence type="ECO:0000259" key="10">
    <source>
        <dbReference type="PROSITE" id="PS50109"/>
    </source>
</evidence>
<dbReference type="Pfam" id="PF02518">
    <property type="entry name" value="HATPase_c"/>
    <property type="match status" value="1"/>
</dbReference>
<feature type="compositionally biased region" description="Basic and acidic residues" evidence="8">
    <location>
        <begin position="462"/>
        <end position="471"/>
    </location>
</feature>
<evidence type="ECO:0000256" key="4">
    <source>
        <dbReference type="ARBA" id="ARBA00022741"/>
    </source>
</evidence>
<dbReference type="GO" id="GO:0016301">
    <property type="term" value="F:kinase activity"/>
    <property type="evidence" value="ECO:0007669"/>
    <property type="project" value="UniProtKB-KW"/>
</dbReference>
<name>A0ABV8S5Y7_9BACL</name>
<dbReference type="EC" id="2.7.13.3" evidence="2"/>
<dbReference type="SMART" id="SM00387">
    <property type="entry name" value="HATPase_c"/>
    <property type="match status" value="1"/>
</dbReference>
<keyword evidence="4" id="KW-0547">Nucleotide-binding</keyword>
<reference evidence="12" key="1">
    <citation type="journal article" date="2019" name="Int. J. Syst. Evol. Microbiol.">
        <title>The Global Catalogue of Microorganisms (GCM) 10K type strain sequencing project: providing services to taxonomists for standard genome sequencing and annotation.</title>
        <authorList>
            <consortium name="The Broad Institute Genomics Platform"/>
            <consortium name="The Broad Institute Genome Sequencing Center for Infectious Disease"/>
            <person name="Wu L."/>
            <person name="Ma J."/>
        </authorList>
    </citation>
    <scope>NUCLEOTIDE SEQUENCE [LARGE SCALE GENOMIC DNA]</scope>
    <source>
        <strain evidence="12">CGMCC 4.1641</strain>
    </source>
</reference>
<comment type="caution">
    <text evidence="11">The sequence shown here is derived from an EMBL/GenBank/DDBJ whole genome shotgun (WGS) entry which is preliminary data.</text>
</comment>
<dbReference type="InterPro" id="IPR036890">
    <property type="entry name" value="HATPase_C_sf"/>
</dbReference>
<organism evidence="11 12">
    <name type="scientific">Cohnella boryungensis</name>
    <dbReference type="NCBI Taxonomy" id="768479"/>
    <lineage>
        <taxon>Bacteria</taxon>
        <taxon>Bacillati</taxon>
        <taxon>Bacillota</taxon>
        <taxon>Bacilli</taxon>
        <taxon>Bacillales</taxon>
        <taxon>Paenibacillaceae</taxon>
        <taxon>Cohnella</taxon>
    </lineage>
</organism>
<evidence type="ECO:0000313" key="12">
    <source>
        <dbReference type="Proteomes" id="UP001595755"/>
    </source>
</evidence>
<evidence type="ECO:0000256" key="3">
    <source>
        <dbReference type="ARBA" id="ARBA00022679"/>
    </source>
</evidence>
<comment type="catalytic activity">
    <reaction evidence="1">
        <text>ATP + protein L-histidine = ADP + protein N-phospho-L-histidine.</text>
        <dbReference type="EC" id="2.7.13.3"/>
    </reaction>
</comment>
<dbReference type="CDD" id="cd00075">
    <property type="entry name" value="HATPase"/>
    <property type="match status" value="1"/>
</dbReference>
<feature type="transmembrane region" description="Helical" evidence="9">
    <location>
        <begin position="128"/>
        <end position="149"/>
    </location>
</feature>
<feature type="transmembrane region" description="Helical" evidence="9">
    <location>
        <begin position="196"/>
        <end position="222"/>
    </location>
</feature>
<keyword evidence="9" id="KW-1133">Transmembrane helix</keyword>
<keyword evidence="3" id="KW-0808">Transferase</keyword>
<dbReference type="Gene3D" id="3.30.565.10">
    <property type="entry name" value="Histidine kinase-like ATPase, C-terminal domain"/>
    <property type="match status" value="1"/>
</dbReference>
<dbReference type="InterPro" id="IPR005467">
    <property type="entry name" value="His_kinase_dom"/>
</dbReference>
<dbReference type="Proteomes" id="UP001595755">
    <property type="component" value="Unassembled WGS sequence"/>
</dbReference>
<keyword evidence="7" id="KW-0902">Two-component regulatory system</keyword>
<gene>
    <name evidence="11" type="ORF">ACFO1S_00280</name>
</gene>
<feature type="transmembrane region" description="Helical" evidence="9">
    <location>
        <begin position="28"/>
        <end position="52"/>
    </location>
</feature>
<feature type="region of interest" description="Disordered" evidence="8">
    <location>
        <begin position="458"/>
        <end position="478"/>
    </location>
</feature>
<dbReference type="PANTHER" id="PTHR43065">
    <property type="entry name" value="SENSOR HISTIDINE KINASE"/>
    <property type="match status" value="1"/>
</dbReference>
<evidence type="ECO:0000256" key="6">
    <source>
        <dbReference type="ARBA" id="ARBA00022840"/>
    </source>
</evidence>
<accession>A0ABV8S5Y7</accession>
<dbReference type="InterPro" id="IPR003594">
    <property type="entry name" value="HATPase_dom"/>
</dbReference>
<evidence type="ECO:0000256" key="1">
    <source>
        <dbReference type="ARBA" id="ARBA00000085"/>
    </source>
</evidence>
<keyword evidence="6" id="KW-0067">ATP-binding</keyword>
<protein>
    <recommendedName>
        <fullName evidence="2">histidine kinase</fullName>
        <ecNumber evidence="2">2.7.13.3</ecNumber>
    </recommendedName>
</protein>
<dbReference type="PANTHER" id="PTHR43065:SF46">
    <property type="entry name" value="C4-DICARBOXYLATE TRANSPORT SENSOR PROTEIN DCTB"/>
    <property type="match status" value="1"/>
</dbReference>
<dbReference type="PRINTS" id="PR00344">
    <property type="entry name" value="BCTRLSENSOR"/>
</dbReference>
<proteinExistence type="predicted"/>
<evidence type="ECO:0000256" key="9">
    <source>
        <dbReference type="SAM" id="Phobius"/>
    </source>
</evidence>
<keyword evidence="9" id="KW-0472">Membrane</keyword>
<evidence type="ECO:0000256" key="5">
    <source>
        <dbReference type="ARBA" id="ARBA00022777"/>
    </source>
</evidence>
<evidence type="ECO:0000313" key="11">
    <source>
        <dbReference type="EMBL" id="MFC4301869.1"/>
    </source>
</evidence>
<dbReference type="RefSeq" id="WP_204604659.1">
    <property type="nucleotide sequence ID" value="NZ_JBHSED010000001.1"/>
</dbReference>
<feature type="transmembrane region" description="Helical" evidence="9">
    <location>
        <begin position="104"/>
        <end position="122"/>
    </location>
</feature>